<gene>
    <name evidence="5" type="ORF">BC739_000147</name>
</gene>
<keyword evidence="2" id="KW-0596">Phosphopantetheine</keyword>
<dbReference type="InterPro" id="IPR000873">
    <property type="entry name" value="AMP-dep_synth/lig_dom"/>
</dbReference>
<sequence>MIEHSDGATLQAESTGLHEIEASLAAHPGVARAAALVLVEEDGYELLVAYVVPAESSAPPATEQLLDRLAEDLPGYPLPDAVVLLAELPLTPTGEVDREALPEPRLSGAPRSPQEELLCELFAAVLDLPSVDADEDFFDLGGHSLLATRLVSRIRSVLDVELAVRDLFEAPTVRALAGCIDGRGEVRPALRPAVRPDRVSANFGQQRLWFIEQLGDAGAVYSMPVAWRLSGTLDRDALCAAVLDVVVRHEALRTRYQDADGALFQVIADGAELSLDFSVRAVSEQDLSSAMAEVAARRFDLAADLPIRVVLFELGADEHVLLLVLHHISGDGWSVGVVQRDLARAYTARLARRAPVWELLPVQCADHTLWQRELLGDESDSDSVAARQLAFWRKELAELPEELALPFDRPRRETSSHQGGVVRLAVPTGLHRQLQTVARANKATLFMVLQAAFGALLSRLGAGTVIPVGVPVSGRTDSALDDVVGLFLNTLVVRVDVAGDSSFAELVSRVRETALAAYAHQDVPFDRLVEVLNPQRSLSRHPLFQVSMVVQNIPDSRATFPGLSVAEVPVDLDSAKFDLLLAWQESFDDNGEPAGVQGELIYSRDLFDRSTVDRIAGYLVRLLEAVAADPDLPVSAVAVMDAAEREFVLGAPVGPLVQPCLPELFARQAAATPDRVALVAGAESVTYAELNERANRLAHELIAAGAGPERFVALSLPRDARLVVAVLAVLKSGAAYVPIDPAYPASRVEFMLADARPVLGLTVGEPTAAGGETAWLRLDSPAVEASLATRPVTDPGVAPDPLTGAYVIYTSGTTGRPKGVVVSHGNVANLLAWGGERFSRDQLAHVLFTTSLNFDVSVFELFVPLVCGGTVEVLPDLLALADRDPRAPRPSLISGVPSALSQLAANDLRGLGADNVVLAGEGLSAATAQSVATALSARTLHNIYGPTEATVYATEWSTSDSIDQDPPIGKALPNVRCYVLDQGLRPVPVGVTGELHLAGAGVSRGYHERPGLTAERFLPDPFGAPGTRMYRTGDLVRLTADGDIVYLGRGDQQVKVRGFRVEQGEVEAALTGHPAVRQAAVLARRDQLIGYVVAVQPVTAAQIRTHLASTLPAYMVPAAVVFLDELPLTPSGKLDRSALPEAEFAHGGQASPPRTPHEVLLCELFAATVDLPTVGLDEDFFELGGHSLLALRLVNRIRSVLRVEVPVREVFEAPTVRALAARINSREVARPVLRPAVRPDRVPANFGQQRLWFIEQLDDAGAVYSMPVAWRLSGALDRDALCAAVLDVVVRHEALRTLYQDVDGGLCQVVLDPSRITLDVTVRQVAEQDLPAALADTAAQRFDLAADLPVRAALFEVGADEHVLLLVVHHISGDGWSVEVIKRDLSRAYAARLAGGPPTWEPLPVQCADHTLWQRELLGDESDSDSVAARQLAFWRAELAGLPEELALPFDRPRGEAAVHRGGVVRLALPAALHADLHRVARANKATLFMVLQAAFGALLSRLGAGPTIPVGVPVSGRADVALDDVVGLFLNTLVVRVDVAGDPSFGELVARVRETALAAYAHQDVPFDRLVEVLNPKRSLSRHPLFQVSMVVQNIPDSGSVFPGLAVSDVAVDVDAAKFDLLLAWQESFDHNGEPNGISGELSFSRDLFDQSTVDRIAEHLVRLVEAAAANPGQAVSELPVLSAAEREFVLGAPVEPATEPCLPTVFERQAAANPDQVAVLAGAESVTYAELNRRANRLAHELIAAGAGPGRFVAVSLPRGSQLVVAVLAVLKSGAAYLPVDPAYPASRIEFMLDDTRPVLGIAATKPVTERTGLPWIGLDELAATSRADHNPVRAPHPLHPAYVIYTSGTTGRPKGVVVSHGNVANLLAWGGERFSRDQLAHVLFTTSLNFDVSVFELFVPLAHGGTVEVLPDLLALADRDPRASRPSLISGVPSALAQVTAQGGSTVSAGTVVLAGEALTAPTARLVKHALSARTLHNIYGPTEATVYATEWSTSDSIDQDPPIGRPLRNVRRYVLDADLRPVPIGVIGELYLAGAGVALGYLHRPDLTAQRFLPDPFGAPGTRMYRTGDLVRLTADGDLSYLGRTDQQVKVRGFRVEPGEVEAALTGHPEVSRAVVVARQDQLLAYVVAPPAASAPSIRAHVASTLPAHMVPAVVVVLDELPLTPSGKLDRAALPEPAFTAGAGSHPRTPREQALCELFAEVLDVPGVTVDDNFFDLGGHSLLILRLVERIAQVLGVRVPLRELFTAPTVRGLAQRLGTSPAGDLLDPVIQLTAGTNDRPLFCVHPITGLSWSYAALLPHLGTEHPVYGVQAVLAERPATATELVAHYVAQIQRHQPHGPYRLVGWSLGGIIAHAVAALLQRGGERVELLALIDSYPFADQAVYGDATAILAELLRGVGVDPGGQPDRDQVVDRLGAVLDLPADRAAALVDTALHTVDLLTGHETPEYTGRLVFLAAGEGAADRLSPAVWKRHVAGPLEVHRLSGAHHDLLRAPSAAEIGRVLAAELAAEHEPQ</sequence>
<dbReference type="Pfam" id="PF00975">
    <property type="entry name" value="Thioesterase"/>
    <property type="match status" value="1"/>
</dbReference>
<dbReference type="InterPro" id="IPR045851">
    <property type="entry name" value="AMP-bd_C_sf"/>
</dbReference>
<dbReference type="Pfam" id="PF00668">
    <property type="entry name" value="Condensation"/>
    <property type="match status" value="2"/>
</dbReference>
<reference evidence="5 6" key="1">
    <citation type="submission" date="2020-08" db="EMBL/GenBank/DDBJ databases">
        <title>Genomic Encyclopedia of Archaeal and Bacterial Type Strains, Phase II (KMG-II): from individual species to whole genera.</title>
        <authorList>
            <person name="Goeker M."/>
        </authorList>
    </citation>
    <scope>NUCLEOTIDE SEQUENCE [LARGE SCALE GENOMIC DNA]</scope>
    <source>
        <strain evidence="5 6">DSM 43850</strain>
    </source>
</reference>
<dbReference type="PANTHER" id="PTHR45527:SF1">
    <property type="entry name" value="FATTY ACID SYNTHASE"/>
    <property type="match status" value="1"/>
</dbReference>
<dbReference type="CDD" id="cd19540">
    <property type="entry name" value="LCL_NRPS-like"/>
    <property type="match status" value="2"/>
</dbReference>
<organism evidence="5 6">
    <name type="scientific">Kutzneria viridogrisea</name>
    <dbReference type="NCBI Taxonomy" id="47990"/>
    <lineage>
        <taxon>Bacteria</taxon>
        <taxon>Bacillati</taxon>
        <taxon>Actinomycetota</taxon>
        <taxon>Actinomycetes</taxon>
        <taxon>Pseudonocardiales</taxon>
        <taxon>Pseudonocardiaceae</taxon>
        <taxon>Kutzneria</taxon>
    </lineage>
</organism>
<dbReference type="Gene3D" id="2.30.38.10">
    <property type="entry name" value="Luciferase, Domain 3"/>
    <property type="match status" value="1"/>
</dbReference>
<accession>A0ABR6B818</accession>
<dbReference type="Gene3D" id="3.30.300.30">
    <property type="match status" value="3"/>
</dbReference>
<dbReference type="Proteomes" id="UP000517916">
    <property type="component" value="Unassembled WGS sequence"/>
</dbReference>
<dbReference type="InterPro" id="IPR023213">
    <property type="entry name" value="CAT-like_dom_sf"/>
</dbReference>
<feature type="domain" description="Carrier" evidence="4">
    <location>
        <begin position="2190"/>
        <end position="2265"/>
    </location>
</feature>
<dbReference type="NCBIfam" id="TIGR01733">
    <property type="entry name" value="AA-adenyl-dom"/>
    <property type="match status" value="2"/>
</dbReference>
<dbReference type="Gene3D" id="1.10.1200.10">
    <property type="entry name" value="ACP-like"/>
    <property type="match status" value="2"/>
</dbReference>
<dbReference type="SUPFAM" id="SSF52777">
    <property type="entry name" value="CoA-dependent acyltransferases"/>
    <property type="match status" value="4"/>
</dbReference>
<evidence type="ECO:0000256" key="3">
    <source>
        <dbReference type="ARBA" id="ARBA00022553"/>
    </source>
</evidence>
<evidence type="ECO:0000313" key="5">
    <source>
        <dbReference type="EMBL" id="MBA8922950.1"/>
    </source>
</evidence>
<evidence type="ECO:0000256" key="1">
    <source>
        <dbReference type="ARBA" id="ARBA00001957"/>
    </source>
</evidence>
<dbReference type="RefSeq" id="WP_182835953.1">
    <property type="nucleotide sequence ID" value="NZ_BAAABQ010000010.1"/>
</dbReference>
<dbReference type="Gene3D" id="3.40.50.980">
    <property type="match status" value="2"/>
</dbReference>
<dbReference type="Gene3D" id="3.40.50.1820">
    <property type="entry name" value="alpha/beta hydrolase"/>
    <property type="match status" value="1"/>
</dbReference>
<evidence type="ECO:0000256" key="2">
    <source>
        <dbReference type="ARBA" id="ARBA00022450"/>
    </source>
</evidence>
<dbReference type="SMART" id="SM00823">
    <property type="entry name" value="PKS_PP"/>
    <property type="match status" value="3"/>
</dbReference>
<dbReference type="InterPro" id="IPR001031">
    <property type="entry name" value="Thioesterase"/>
</dbReference>
<keyword evidence="6" id="KW-1185">Reference proteome</keyword>
<dbReference type="SUPFAM" id="SSF56801">
    <property type="entry name" value="Acetyl-CoA synthetase-like"/>
    <property type="match status" value="3"/>
</dbReference>
<dbReference type="InterPro" id="IPR029058">
    <property type="entry name" value="AB_hydrolase_fold"/>
</dbReference>
<dbReference type="InterPro" id="IPR036736">
    <property type="entry name" value="ACP-like_sf"/>
</dbReference>
<dbReference type="InterPro" id="IPR020806">
    <property type="entry name" value="PKS_PP-bd"/>
</dbReference>
<dbReference type="InterPro" id="IPR010071">
    <property type="entry name" value="AA_adenyl_dom"/>
</dbReference>
<keyword evidence="3" id="KW-0597">Phosphoprotein</keyword>
<dbReference type="InterPro" id="IPR006162">
    <property type="entry name" value="Ppantetheine_attach_site"/>
</dbReference>
<comment type="caution">
    <text evidence="5">The sequence shown here is derived from an EMBL/GenBank/DDBJ whole genome shotgun (WGS) entry which is preliminary data.</text>
</comment>
<feature type="domain" description="Carrier" evidence="4">
    <location>
        <begin position="1152"/>
        <end position="1227"/>
    </location>
</feature>
<dbReference type="Pfam" id="PF00550">
    <property type="entry name" value="PP-binding"/>
    <property type="match status" value="3"/>
</dbReference>
<evidence type="ECO:0000313" key="6">
    <source>
        <dbReference type="Proteomes" id="UP000517916"/>
    </source>
</evidence>
<dbReference type="SUPFAM" id="SSF47336">
    <property type="entry name" value="ACP-like"/>
    <property type="match status" value="3"/>
</dbReference>
<dbReference type="InterPro" id="IPR020802">
    <property type="entry name" value="TesA-like"/>
</dbReference>
<dbReference type="Gene3D" id="3.40.50.12780">
    <property type="entry name" value="N-terminal domain of ligase-like"/>
    <property type="match status" value="1"/>
</dbReference>
<dbReference type="CDD" id="cd05930">
    <property type="entry name" value="A_NRPS"/>
    <property type="match status" value="2"/>
</dbReference>
<dbReference type="PROSITE" id="PS50075">
    <property type="entry name" value="CARRIER"/>
    <property type="match status" value="3"/>
</dbReference>
<dbReference type="PROSITE" id="PS00012">
    <property type="entry name" value="PHOSPHOPANTETHEINE"/>
    <property type="match status" value="3"/>
</dbReference>
<dbReference type="Pfam" id="PF00501">
    <property type="entry name" value="AMP-binding"/>
    <property type="match status" value="2"/>
</dbReference>
<dbReference type="InterPro" id="IPR020845">
    <property type="entry name" value="AMP-binding_CS"/>
</dbReference>
<dbReference type="InterPro" id="IPR042099">
    <property type="entry name" value="ANL_N_sf"/>
</dbReference>
<dbReference type="PROSITE" id="PS00455">
    <property type="entry name" value="AMP_BINDING"/>
    <property type="match status" value="2"/>
</dbReference>
<dbReference type="PANTHER" id="PTHR45527">
    <property type="entry name" value="NONRIBOSOMAL PEPTIDE SYNTHETASE"/>
    <property type="match status" value="1"/>
</dbReference>
<dbReference type="Gene3D" id="3.30.559.10">
    <property type="entry name" value="Chloramphenicol acetyltransferase-like domain"/>
    <property type="match status" value="2"/>
</dbReference>
<comment type="cofactor">
    <cofactor evidence="1">
        <name>pantetheine 4'-phosphate</name>
        <dbReference type="ChEBI" id="CHEBI:47942"/>
    </cofactor>
</comment>
<proteinExistence type="predicted"/>
<feature type="domain" description="Carrier" evidence="4">
    <location>
        <begin position="109"/>
        <end position="184"/>
    </location>
</feature>
<protein>
    <submittedName>
        <fullName evidence="5">Amino acid adenylation domain-containing protein</fullName>
    </submittedName>
</protein>
<dbReference type="SUPFAM" id="SSF53474">
    <property type="entry name" value="alpha/beta-Hydrolases"/>
    <property type="match status" value="1"/>
</dbReference>
<dbReference type="InterPro" id="IPR025110">
    <property type="entry name" value="AMP-bd_C"/>
</dbReference>
<dbReference type="Gene3D" id="3.30.559.30">
    <property type="entry name" value="Nonribosomal peptide synthetase, condensation domain"/>
    <property type="match status" value="2"/>
</dbReference>
<dbReference type="InterPro" id="IPR009081">
    <property type="entry name" value="PP-bd_ACP"/>
</dbReference>
<dbReference type="SMART" id="SM00824">
    <property type="entry name" value="PKS_TE"/>
    <property type="match status" value="1"/>
</dbReference>
<evidence type="ECO:0000259" key="4">
    <source>
        <dbReference type="PROSITE" id="PS50075"/>
    </source>
</evidence>
<dbReference type="NCBIfam" id="NF003417">
    <property type="entry name" value="PRK04813.1"/>
    <property type="match status" value="3"/>
</dbReference>
<name>A0ABR6B818_9PSEU</name>
<dbReference type="EMBL" id="JACJID010000001">
    <property type="protein sequence ID" value="MBA8922950.1"/>
    <property type="molecule type" value="Genomic_DNA"/>
</dbReference>
<dbReference type="Pfam" id="PF13193">
    <property type="entry name" value="AMP-binding_C"/>
    <property type="match status" value="3"/>
</dbReference>
<dbReference type="InterPro" id="IPR001242">
    <property type="entry name" value="Condensation_dom"/>
</dbReference>